<evidence type="ECO:0000256" key="2">
    <source>
        <dbReference type="ARBA" id="ARBA00022618"/>
    </source>
</evidence>
<dbReference type="GO" id="GO:0061630">
    <property type="term" value="F:ubiquitin protein ligase activity"/>
    <property type="evidence" value="ECO:0007669"/>
    <property type="project" value="InterPro"/>
</dbReference>
<dbReference type="STRING" id="1555241.A0A4P9XF46"/>
<keyword evidence="6" id="KW-0833">Ubl conjugation pathway</keyword>
<evidence type="ECO:0000256" key="1">
    <source>
        <dbReference type="ARBA" id="ARBA00013928"/>
    </source>
</evidence>
<evidence type="ECO:0000256" key="4">
    <source>
        <dbReference type="ARBA" id="ARBA00022771"/>
    </source>
</evidence>
<dbReference type="CDD" id="cd16456">
    <property type="entry name" value="RING-H2_APC11"/>
    <property type="match status" value="1"/>
</dbReference>
<keyword evidence="4 9" id="KW-0863">Zinc-finger</keyword>
<gene>
    <name evidence="11" type="ORF">CXG81DRAFT_23150</name>
</gene>
<evidence type="ECO:0000256" key="9">
    <source>
        <dbReference type="PROSITE-ProRule" id="PRU00175"/>
    </source>
</evidence>
<evidence type="ECO:0000256" key="8">
    <source>
        <dbReference type="ARBA" id="ARBA00023306"/>
    </source>
</evidence>
<evidence type="ECO:0000256" key="5">
    <source>
        <dbReference type="ARBA" id="ARBA00022776"/>
    </source>
</evidence>
<evidence type="ECO:0000313" key="12">
    <source>
        <dbReference type="Proteomes" id="UP000274922"/>
    </source>
</evidence>
<dbReference type="AlphaFoldDB" id="A0A4P9XF46"/>
<dbReference type="PROSITE" id="PS50089">
    <property type="entry name" value="ZF_RING_2"/>
    <property type="match status" value="1"/>
</dbReference>
<dbReference type="InterPro" id="IPR001841">
    <property type="entry name" value="Znf_RING"/>
</dbReference>
<keyword evidence="12" id="KW-1185">Reference proteome</keyword>
<dbReference type="GO" id="GO:0005680">
    <property type="term" value="C:anaphase-promoting complex"/>
    <property type="evidence" value="ECO:0007669"/>
    <property type="project" value="InterPro"/>
</dbReference>
<keyword evidence="3" id="KW-0479">Metal-binding</keyword>
<evidence type="ECO:0000256" key="7">
    <source>
        <dbReference type="ARBA" id="ARBA00022833"/>
    </source>
</evidence>
<dbReference type="PANTHER" id="PTHR11210">
    <property type="entry name" value="RING BOX"/>
    <property type="match status" value="1"/>
</dbReference>
<dbReference type="InterPro" id="IPR051031">
    <property type="entry name" value="RING-box_E3_Ubiquitin_Ligase"/>
</dbReference>
<sequence length="87" mass="10142">MKVTITEWHGAAYWRWNTDEDDDICGICRHSFEAACPDCQLPGDNCPPLWGECSHVYHMHCIHKWISQEASKGQCPLDRQPWEDKRA</sequence>
<keyword evidence="7" id="KW-0862">Zinc</keyword>
<keyword evidence="2" id="KW-0132">Cell division</keyword>
<dbReference type="OrthoDB" id="1681166at2759"/>
<accession>A0A4P9XF46</accession>
<evidence type="ECO:0000256" key="3">
    <source>
        <dbReference type="ARBA" id="ARBA00022723"/>
    </source>
</evidence>
<evidence type="ECO:0000313" key="11">
    <source>
        <dbReference type="EMBL" id="RKP04197.1"/>
    </source>
</evidence>
<dbReference type="Gene3D" id="3.30.40.10">
    <property type="entry name" value="Zinc/RING finger domain, C3HC4 (zinc finger)"/>
    <property type="match status" value="1"/>
</dbReference>
<dbReference type="InterPro" id="IPR013083">
    <property type="entry name" value="Znf_RING/FYVE/PHD"/>
</dbReference>
<dbReference type="Pfam" id="PF12861">
    <property type="entry name" value="zf-ANAPC11"/>
    <property type="match status" value="1"/>
</dbReference>
<name>A0A4P9XF46_9FUNG</name>
<dbReference type="GO" id="GO:0008270">
    <property type="term" value="F:zinc ion binding"/>
    <property type="evidence" value="ECO:0007669"/>
    <property type="project" value="UniProtKB-KW"/>
</dbReference>
<proteinExistence type="predicted"/>
<organism evidence="11 12">
    <name type="scientific">Caulochytrium protostelioides</name>
    <dbReference type="NCBI Taxonomy" id="1555241"/>
    <lineage>
        <taxon>Eukaryota</taxon>
        <taxon>Fungi</taxon>
        <taxon>Fungi incertae sedis</taxon>
        <taxon>Chytridiomycota</taxon>
        <taxon>Chytridiomycota incertae sedis</taxon>
        <taxon>Chytridiomycetes</taxon>
        <taxon>Caulochytriales</taxon>
        <taxon>Caulochytriaceae</taxon>
        <taxon>Caulochytrium</taxon>
    </lineage>
</organism>
<dbReference type="SUPFAM" id="SSF57850">
    <property type="entry name" value="RING/U-box"/>
    <property type="match status" value="1"/>
</dbReference>
<dbReference type="Proteomes" id="UP000274922">
    <property type="component" value="Unassembled WGS sequence"/>
</dbReference>
<protein>
    <recommendedName>
        <fullName evidence="1">Anaphase-promoting complex subunit 11</fullName>
    </recommendedName>
</protein>
<dbReference type="EMBL" id="ML014112">
    <property type="protein sequence ID" value="RKP04197.1"/>
    <property type="molecule type" value="Genomic_DNA"/>
</dbReference>
<evidence type="ECO:0000259" key="10">
    <source>
        <dbReference type="PROSITE" id="PS50089"/>
    </source>
</evidence>
<reference evidence="12" key="1">
    <citation type="journal article" date="2018" name="Nat. Microbiol.">
        <title>Leveraging single-cell genomics to expand the fungal tree of life.</title>
        <authorList>
            <person name="Ahrendt S.R."/>
            <person name="Quandt C.A."/>
            <person name="Ciobanu D."/>
            <person name="Clum A."/>
            <person name="Salamov A."/>
            <person name="Andreopoulos B."/>
            <person name="Cheng J.F."/>
            <person name="Woyke T."/>
            <person name="Pelin A."/>
            <person name="Henrissat B."/>
            <person name="Reynolds N.K."/>
            <person name="Benny G.L."/>
            <person name="Smith M.E."/>
            <person name="James T.Y."/>
            <person name="Grigoriev I.V."/>
        </authorList>
    </citation>
    <scope>NUCLEOTIDE SEQUENCE [LARGE SCALE GENOMIC DNA]</scope>
    <source>
        <strain evidence="12">ATCC 52028</strain>
    </source>
</reference>
<evidence type="ECO:0000256" key="6">
    <source>
        <dbReference type="ARBA" id="ARBA00022786"/>
    </source>
</evidence>
<keyword evidence="8" id="KW-0131">Cell cycle</keyword>
<dbReference type="GO" id="GO:0031145">
    <property type="term" value="P:anaphase-promoting complex-dependent catabolic process"/>
    <property type="evidence" value="ECO:0007669"/>
    <property type="project" value="InterPro"/>
</dbReference>
<dbReference type="InterPro" id="IPR024991">
    <property type="entry name" value="RING-H2_APC11"/>
</dbReference>
<dbReference type="GO" id="GO:0051301">
    <property type="term" value="P:cell division"/>
    <property type="evidence" value="ECO:0007669"/>
    <property type="project" value="UniProtKB-KW"/>
</dbReference>
<keyword evidence="5" id="KW-0498">Mitosis</keyword>
<feature type="domain" description="RING-type" evidence="10">
    <location>
        <begin position="25"/>
        <end position="79"/>
    </location>
</feature>
<dbReference type="GO" id="GO:0097602">
    <property type="term" value="F:cullin family protein binding"/>
    <property type="evidence" value="ECO:0007669"/>
    <property type="project" value="InterPro"/>
</dbReference>